<reference evidence="1" key="1">
    <citation type="journal article" date="2015" name="Nature">
        <title>Complex archaea that bridge the gap between prokaryotes and eukaryotes.</title>
        <authorList>
            <person name="Spang A."/>
            <person name="Saw J.H."/>
            <person name="Jorgensen S.L."/>
            <person name="Zaremba-Niedzwiedzka K."/>
            <person name="Martijn J."/>
            <person name="Lind A.E."/>
            <person name="van Eijk R."/>
            <person name="Schleper C."/>
            <person name="Guy L."/>
            <person name="Ettema T.J."/>
        </authorList>
    </citation>
    <scope>NUCLEOTIDE SEQUENCE</scope>
</reference>
<organism evidence="1">
    <name type="scientific">marine sediment metagenome</name>
    <dbReference type="NCBI Taxonomy" id="412755"/>
    <lineage>
        <taxon>unclassified sequences</taxon>
        <taxon>metagenomes</taxon>
        <taxon>ecological metagenomes</taxon>
    </lineage>
</organism>
<dbReference type="AlphaFoldDB" id="A0A0F9PXU9"/>
<name>A0A0F9PXU9_9ZZZZ</name>
<sequence>MAVITTGNYVPSFHAAQGLLKWNTSAITFSESAALDTFFAGTSGTDAQIVGCKNITITPPKGEVEVVQLLGVETVTVGSGVPSGGVFQNTIMDEKSFGEATLTCTLIVTGNSVDLPDFIQLACGVGAAISTTHLRYTFGSSASSETRVLVGAILLACDNGAEEFNVVMNEPFMNVGDIKPTSMEGHFEIDFEAKCLPKDFVMEEKK</sequence>
<evidence type="ECO:0000313" key="1">
    <source>
        <dbReference type="EMBL" id="KKN05846.1"/>
    </source>
</evidence>
<gene>
    <name evidence="1" type="ORF">LCGC14_1083260</name>
</gene>
<comment type="caution">
    <text evidence="1">The sequence shown here is derived from an EMBL/GenBank/DDBJ whole genome shotgun (WGS) entry which is preliminary data.</text>
</comment>
<accession>A0A0F9PXU9</accession>
<protein>
    <submittedName>
        <fullName evidence="1">Uncharacterized protein</fullName>
    </submittedName>
</protein>
<dbReference type="EMBL" id="LAZR01004756">
    <property type="protein sequence ID" value="KKN05846.1"/>
    <property type="molecule type" value="Genomic_DNA"/>
</dbReference>
<proteinExistence type="predicted"/>